<feature type="chain" id="PRO_5024407780" evidence="9">
    <location>
        <begin position="20"/>
        <end position="297"/>
    </location>
</feature>
<dbReference type="Proteomes" id="UP000383932">
    <property type="component" value="Unassembled WGS sequence"/>
</dbReference>
<keyword evidence="3" id="KW-0479">Metal-binding</keyword>
<sequence>MRIFSLVFASALALGASAAVHVNLTSGRSCGVAPTEEFILKAESMFSAKLELDPDPLDPDPESKGSSSGKHIVIPVYWHVIAADKTKKNGYLPKKDIQRNIDATNKHYAKSGISLKLKSISYTINAKWFNDVARDTPEQTAMKTKLRKGGPGDLNIYTVGFRKVDSEGSLGYATFPSTYNDDPKDDGVVILFSSLPGGATIGYNQGKTLTHELGHWLGLYHTFQGGCKSPGDYVSDTPPEASAATGCMVGRDSCTGGGKDPIHNFMDYSLDSCLTEFTPGQYTRMKQQIRLYRGIKA</sequence>
<keyword evidence="4 9" id="KW-0732">Signal</keyword>
<keyword evidence="8" id="KW-1015">Disulfide bond</keyword>
<dbReference type="GO" id="GO:0006508">
    <property type="term" value="P:proteolysis"/>
    <property type="evidence" value="ECO:0007669"/>
    <property type="project" value="UniProtKB-KW"/>
</dbReference>
<evidence type="ECO:0000256" key="8">
    <source>
        <dbReference type="ARBA" id="ARBA00023157"/>
    </source>
</evidence>
<dbReference type="EMBL" id="SSOP01000012">
    <property type="protein sequence ID" value="KAB5595120.1"/>
    <property type="molecule type" value="Genomic_DNA"/>
</dbReference>
<feature type="signal peptide" evidence="9">
    <location>
        <begin position="1"/>
        <end position="19"/>
    </location>
</feature>
<keyword evidence="12" id="KW-1185">Reference proteome</keyword>
<keyword evidence="5" id="KW-0378">Hydrolase</keyword>
<dbReference type="SUPFAM" id="SSF55486">
    <property type="entry name" value="Metalloproteases ('zincins'), catalytic domain"/>
    <property type="match status" value="1"/>
</dbReference>
<feature type="domain" description="Peptidase M43 pregnancy-associated plasma-A" evidence="10">
    <location>
        <begin position="199"/>
        <end position="289"/>
    </location>
</feature>
<evidence type="ECO:0000256" key="7">
    <source>
        <dbReference type="ARBA" id="ARBA00023049"/>
    </source>
</evidence>
<dbReference type="GO" id="GO:0008237">
    <property type="term" value="F:metallopeptidase activity"/>
    <property type="evidence" value="ECO:0007669"/>
    <property type="project" value="UniProtKB-KW"/>
</dbReference>
<organism evidence="11 12">
    <name type="scientific">Ceratobasidium theobromae</name>
    <dbReference type="NCBI Taxonomy" id="1582974"/>
    <lineage>
        <taxon>Eukaryota</taxon>
        <taxon>Fungi</taxon>
        <taxon>Dikarya</taxon>
        <taxon>Basidiomycota</taxon>
        <taxon>Agaricomycotina</taxon>
        <taxon>Agaricomycetes</taxon>
        <taxon>Cantharellales</taxon>
        <taxon>Ceratobasidiaceae</taxon>
        <taxon>Ceratobasidium</taxon>
    </lineage>
</organism>
<dbReference type="PANTHER" id="PTHR47466">
    <property type="match status" value="1"/>
</dbReference>
<dbReference type="PANTHER" id="PTHR47466:SF1">
    <property type="entry name" value="METALLOPROTEASE MEP1 (AFU_ORTHOLOGUE AFUA_1G07730)-RELATED"/>
    <property type="match status" value="1"/>
</dbReference>
<dbReference type="InterPro" id="IPR024079">
    <property type="entry name" value="MetalloPept_cat_dom_sf"/>
</dbReference>
<evidence type="ECO:0000256" key="3">
    <source>
        <dbReference type="ARBA" id="ARBA00022723"/>
    </source>
</evidence>
<gene>
    <name evidence="11" type="ORF">CTheo_1408</name>
</gene>
<evidence type="ECO:0000256" key="9">
    <source>
        <dbReference type="SAM" id="SignalP"/>
    </source>
</evidence>
<evidence type="ECO:0000313" key="11">
    <source>
        <dbReference type="EMBL" id="KAB5595120.1"/>
    </source>
</evidence>
<proteinExistence type="inferred from homology"/>
<accession>A0A5N5QTQ5</accession>
<dbReference type="AlphaFoldDB" id="A0A5N5QTQ5"/>
<dbReference type="InterPro" id="IPR008754">
    <property type="entry name" value="Peptidase_M43"/>
</dbReference>
<keyword evidence="2" id="KW-0645">Protease</keyword>
<protein>
    <submittedName>
        <fullName evidence="11">Putative effector protein</fullName>
    </submittedName>
</protein>
<dbReference type="Pfam" id="PF05572">
    <property type="entry name" value="Peptidase_M43"/>
    <property type="match status" value="1"/>
</dbReference>
<dbReference type="OrthoDB" id="536211at2759"/>
<evidence type="ECO:0000313" key="12">
    <source>
        <dbReference type="Proteomes" id="UP000383932"/>
    </source>
</evidence>
<keyword evidence="6" id="KW-0862">Zinc</keyword>
<name>A0A5N5QTQ5_9AGAM</name>
<evidence type="ECO:0000256" key="5">
    <source>
        <dbReference type="ARBA" id="ARBA00022801"/>
    </source>
</evidence>
<evidence type="ECO:0000256" key="2">
    <source>
        <dbReference type="ARBA" id="ARBA00022670"/>
    </source>
</evidence>
<evidence type="ECO:0000256" key="4">
    <source>
        <dbReference type="ARBA" id="ARBA00022729"/>
    </source>
</evidence>
<evidence type="ECO:0000256" key="6">
    <source>
        <dbReference type="ARBA" id="ARBA00022833"/>
    </source>
</evidence>
<evidence type="ECO:0000259" key="10">
    <source>
        <dbReference type="Pfam" id="PF05572"/>
    </source>
</evidence>
<reference evidence="11 12" key="1">
    <citation type="journal article" date="2019" name="Fungal Biol. Biotechnol.">
        <title>Draft genome sequence of fastidious pathogen Ceratobasidium theobromae, which causes vascular-streak dieback in Theobroma cacao.</title>
        <authorList>
            <person name="Ali S.S."/>
            <person name="Asman A."/>
            <person name="Shao J."/>
            <person name="Firmansyah A.P."/>
            <person name="Susilo A.W."/>
            <person name="Rosmana A."/>
            <person name="McMahon P."/>
            <person name="Junaid M."/>
            <person name="Guest D."/>
            <person name="Kheng T.Y."/>
            <person name="Meinhardt L.W."/>
            <person name="Bailey B.A."/>
        </authorList>
    </citation>
    <scope>NUCLEOTIDE SEQUENCE [LARGE SCALE GENOMIC DNA]</scope>
    <source>
        <strain evidence="11 12">CT2</strain>
    </source>
</reference>
<dbReference type="Gene3D" id="3.40.390.10">
    <property type="entry name" value="Collagenase (Catalytic Domain)"/>
    <property type="match status" value="1"/>
</dbReference>
<dbReference type="GO" id="GO:0046872">
    <property type="term" value="F:metal ion binding"/>
    <property type="evidence" value="ECO:0007669"/>
    <property type="project" value="UniProtKB-KW"/>
</dbReference>
<dbReference type="CDD" id="cd04275">
    <property type="entry name" value="ZnMc_pappalysin_like"/>
    <property type="match status" value="1"/>
</dbReference>
<comment type="similarity">
    <text evidence="1">Belongs to the peptidase M43B family.</text>
</comment>
<keyword evidence="7" id="KW-0482">Metalloprotease</keyword>
<evidence type="ECO:0000256" key="1">
    <source>
        <dbReference type="ARBA" id="ARBA00008721"/>
    </source>
</evidence>
<comment type="caution">
    <text evidence="11">The sequence shown here is derived from an EMBL/GenBank/DDBJ whole genome shotgun (WGS) entry which is preliminary data.</text>
</comment>